<accession>A0A0F9XNA3</accession>
<reference evidence="1" key="1">
    <citation type="journal article" date="2015" name="Nature">
        <title>Complex archaea that bridge the gap between prokaryotes and eukaryotes.</title>
        <authorList>
            <person name="Spang A."/>
            <person name="Saw J.H."/>
            <person name="Jorgensen S.L."/>
            <person name="Zaremba-Niedzwiedzka K."/>
            <person name="Martijn J."/>
            <person name="Lind A.E."/>
            <person name="van Eijk R."/>
            <person name="Schleper C."/>
            <person name="Guy L."/>
            <person name="Ettema T.J."/>
        </authorList>
    </citation>
    <scope>NUCLEOTIDE SEQUENCE</scope>
</reference>
<dbReference type="AlphaFoldDB" id="A0A0F9XNA3"/>
<comment type="caution">
    <text evidence="1">The sequence shown here is derived from an EMBL/GenBank/DDBJ whole genome shotgun (WGS) entry which is preliminary data.</text>
</comment>
<protein>
    <submittedName>
        <fullName evidence="1">Uncharacterized protein</fullName>
    </submittedName>
</protein>
<sequence length="51" mass="5660">MTEKKAKGTIVIDYDSNMLNINAVESWIEDQLQKIQDTGGGITGFSIELED</sequence>
<organism evidence="1">
    <name type="scientific">marine sediment metagenome</name>
    <dbReference type="NCBI Taxonomy" id="412755"/>
    <lineage>
        <taxon>unclassified sequences</taxon>
        <taxon>metagenomes</taxon>
        <taxon>ecological metagenomes</taxon>
    </lineage>
</organism>
<name>A0A0F9XNA3_9ZZZZ</name>
<gene>
    <name evidence="1" type="ORF">LCGC14_0195110</name>
</gene>
<dbReference type="EMBL" id="LAZR01000084">
    <property type="protein sequence ID" value="KKN93678.1"/>
    <property type="molecule type" value="Genomic_DNA"/>
</dbReference>
<evidence type="ECO:0000313" key="1">
    <source>
        <dbReference type="EMBL" id="KKN93678.1"/>
    </source>
</evidence>
<proteinExistence type="predicted"/>